<evidence type="ECO:0000256" key="1">
    <source>
        <dbReference type="ARBA" id="ARBA00022737"/>
    </source>
</evidence>
<sequence>MYLTRYVVHLFTYDHICVNSVFDESLSSASRSAYSSNFEFGISRVMRSLEPMDRKLGMDTWYYAKRCFLALAENMAKQMVVIRDDTYRCILAFFDRAARFGKNMETAVSPVDMSTVVEAQNAAAQAAANAAGQAVGETSGINEATHESSAIAAAAKSAATAAALAAALSNKRKIRTVAYEARMLKLLFLKIYD</sequence>
<keyword evidence="1" id="KW-0677">Repeat</keyword>
<evidence type="ECO:0000313" key="3">
    <source>
        <dbReference type="EMBL" id="KAF4719765.1"/>
    </source>
</evidence>
<dbReference type="GO" id="GO:0005879">
    <property type="term" value="C:axonemal microtubule"/>
    <property type="evidence" value="ECO:0007669"/>
    <property type="project" value="TreeGrafter"/>
</dbReference>
<protein>
    <submittedName>
        <fullName evidence="3">Tetratricopeptide repeat protein 30A</fullName>
    </submittedName>
</protein>
<evidence type="ECO:0000313" key="4">
    <source>
        <dbReference type="Proteomes" id="UP000574390"/>
    </source>
</evidence>
<dbReference type="GO" id="GO:0030992">
    <property type="term" value="C:intraciliary transport particle B"/>
    <property type="evidence" value="ECO:0007669"/>
    <property type="project" value="TreeGrafter"/>
</dbReference>
<dbReference type="GO" id="GO:0042073">
    <property type="term" value="P:intraciliary transport"/>
    <property type="evidence" value="ECO:0007669"/>
    <property type="project" value="TreeGrafter"/>
</dbReference>
<reference evidence="3 4" key="1">
    <citation type="submission" date="2020-04" db="EMBL/GenBank/DDBJ databases">
        <title>Perkinsus olseni comparative genomics.</title>
        <authorList>
            <person name="Bogema D.R."/>
        </authorList>
    </citation>
    <scope>NUCLEOTIDE SEQUENCE [LARGE SCALE GENOMIC DNA]</scope>
    <source>
        <strain evidence="3">ATCC PRA-205</strain>
    </source>
</reference>
<dbReference type="GO" id="GO:0120170">
    <property type="term" value="F:intraciliary transport particle B binding"/>
    <property type="evidence" value="ECO:0007669"/>
    <property type="project" value="TreeGrafter"/>
</dbReference>
<proteinExistence type="predicted"/>
<organism evidence="3 4">
    <name type="scientific">Perkinsus olseni</name>
    <name type="common">Perkinsus atlanticus</name>
    <dbReference type="NCBI Taxonomy" id="32597"/>
    <lineage>
        <taxon>Eukaryota</taxon>
        <taxon>Sar</taxon>
        <taxon>Alveolata</taxon>
        <taxon>Perkinsozoa</taxon>
        <taxon>Perkinsea</taxon>
        <taxon>Perkinsida</taxon>
        <taxon>Perkinsidae</taxon>
        <taxon>Perkinsus</taxon>
    </lineage>
</organism>
<accession>A0A7J6RGN2</accession>
<keyword evidence="2" id="KW-0802">TPR repeat</keyword>
<dbReference type="Proteomes" id="UP000574390">
    <property type="component" value="Unassembled WGS sequence"/>
</dbReference>
<comment type="caution">
    <text evidence="3">The sequence shown here is derived from an EMBL/GenBank/DDBJ whole genome shotgun (WGS) entry which is preliminary data.</text>
</comment>
<name>A0A7J6RGN2_PEROL</name>
<dbReference type="InterPro" id="IPR039941">
    <property type="entry name" value="TT30"/>
</dbReference>
<evidence type="ECO:0000256" key="2">
    <source>
        <dbReference type="ARBA" id="ARBA00022803"/>
    </source>
</evidence>
<dbReference type="PANTHER" id="PTHR20931">
    <property type="entry name" value="TETRATRICOPEPTIDE REPEAT PROTEIN 30"/>
    <property type="match status" value="1"/>
</dbReference>
<dbReference type="PANTHER" id="PTHR20931:SF0">
    <property type="entry name" value="TETRATRICOPEPTIDE REPEAT PROTEIN 30"/>
    <property type="match status" value="1"/>
</dbReference>
<dbReference type="EMBL" id="JABANM010022335">
    <property type="protein sequence ID" value="KAF4719765.1"/>
    <property type="molecule type" value="Genomic_DNA"/>
</dbReference>
<gene>
    <name evidence="3" type="primary">TTC30A_4</name>
    <name evidence="3" type="ORF">FOZ62_027321</name>
</gene>
<dbReference type="AlphaFoldDB" id="A0A7J6RGN2"/>